<keyword evidence="4" id="KW-0482">Metalloprotease</keyword>
<dbReference type="GO" id="GO:0008237">
    <property type="term" value="F:metallopeptidase activity"/>
    <property type="evidence" value="ECO:0007669"/>
    <property type="project" value="UniProtKB-KW"/>
</dbReference>
<dbReference type="Proteomes" id="UP000516480">
    <property type="component" value="Chromosome 9"/>
</dbReference>
<evidence type="ECO:0000256" key="2">
    <source>
        <dbReference type="ARBA" id="ARBA00022670"/>
    </source>
</evidence>
<dbReference type="SMART" id="SM01154">
    <property type="entry name" value="DUF1704"/>
    <property type="match status" value="1"/>
</dbReference>
<evidence type="ECO:0000256" key="3">
    <source>
        <dbReference type="ARBA" id="ARBA00022801"/>
    </source>
</evidence>
<name>A0A1C6YH10_PLABE</name>
<dbReference type="GO" id="GO:0006508">
    <property type="term" value="P:proteolysis"/>
    <property type="evidence" value="ECO:0007669"/>
    <property type="project" value="UniProtKB-KW"/>
</dbReference>
<dbReference type="Pfam" id="PF08014">
    <property type="entry name" value="MATCAP"/>
    <property type="match status" value="1"/>
</dbReference>
<gene>
    <name evidence="5" type="ORF">PBNK65NY_000206400</name>
    <name evidence="6" type="ORF">PBSP11A_000206300</name>
</gene>
<dbReference type="AlphaFoldDB" id="A0A1C6YH10"/>
<evidence type="ECO:0000313" key="7">
    <source>
        <dbReference type="Proteomes" id="UP000219860"/>
    </source>
</evidence>
<keyword evidence="3" id="KW-0378">Hydrolase</keyword>
<comment type="cofactor">
    <cofactor evidence="1">
        <name>Zn(2+)</name>
        <dbReference type="ChEBI" id="CHEBI:29105"/>
    </cofactor>
</comment>
<dbReference type="VEuPathDB" id="PlasmoDB:PBANKA_0934800"/>
<reference evidence="7 8" key="1">
    <citation type="submission" date="2016-08" db="EMBL/GenBank/DDBJ databases">
        <authorList>
            <consortium name="Pathogen Informatics"/>
        </authorList>
    </citation>
    <scope>NUCLEOTIDE SEQUENCE [LARGE SCALE GENOMIC DNA]</scope>
    <source>
        <strain evidence="5 8">NK65 ny</strain>
        <strain evidence="6 7">SP11 Antwerpcl1</strain>
    </source>
</reference>
<evidence type="ECO:0000256" key="1">
    <source>
        <dbReference type="ARBA" id="ARBA00001947"/>
    </source>
</evidence>
<protein>
    <recommendedName>
        <fullName evidence="9">DUF1704 domain-containing protein</fullName>
    </recommendedName>
</protein>
<evidence type="ECO:0000313" key="6">
    <source>
        <dbReference type="EMBL" id="SCO62284.1"/>
    </source>
</evidence>
<keyword evidence="2" id="KW-0645">Protease</keyword>
<dbReference type="Proteomes" id="UP000219860">
    <property type="component" value="Chromosome 9"/>
</dbReference>
<evidence type="ECO:0000313" key="8">
    <source>
        <dbReference type="Proteomes" id="UP000516480"/>
    </source>
</evidence>
<evidence type="ECO:0008006" key="9">
    <source>
        <dbReference type="Google" id="ProtNLM"/>
    </source>
</evidence>
<dbReference type="OrthoDB" id="449345at2759"/>
<organism evidence="5 8">
    <name type="scientific">Plasmodium berghei</name>
    <dbReference type="NCBI Taxonomy" id="5821"/>
    <lineage>
        <taxon>Eukaryota</taxon>
        <taxon>Sar</taxon>
        <taxon>Alveolata</taxon>
        <taxon>Apicomplexa</taxon>
        <taxon>Aconoidasida</taxon>
        <taxon>Haemosporida</taxon>
        <taxon>Plasmodiidae</taxon>
        <taxon>Plasmodium</taxon>
        <taxon>Plasmodium (Vinckeia)</taxon>
    </lineage>
</organism>
<accession>A0A1C6YH10</accession>
<dbReference type="InterPro" id="IPR012548">
    <property type="entry name" value="MATCAP"/>
</dbReference>
<evidence type="ECO:0000256" key="4">
    <source>
        <dbReference type="ARBA" id="ARBA00023049"/>
    </source>
</evidence>
<dbReference type="PANTHER" id="PTHR31817">
    <property type="match status" value="1"/>
</dbReference>
<dbReference type="PANTHER" id="PTHR31817:SF0">
    <property type="entry name" value="CHROMOSOME UNDETERMINED SCAFFOLD_67, WHOLE GENOME SHOTGUN SEQUENCE"/>
    <property type="match status" value="1"/>
</dbReference>
<evidence type="ECO:0000313" key="5">
    <source>
        <dbReference type="EMBL" id="SCM22639.1"/>
    </source>
</evidence>
<dbReference type="EMBL" id="LT608257">
    <property type="protein sequence ID" value="SCO62284.1"/>
    <property type="molecule type" value="Genomic_DNA"/>
</dbReference>
<sequence length="415" mass="49271">MTMANFKKKYKKKIQKCESNQNEIIDTIQLYRKKLVQPNYIKLLIIPDENLLNFVENFIELIFNEYSYINTINKMKIKKKCIIINILEAQKKFYESNMTENPVFNYNISDEKVDNIFNMCNGEKIDFNLFHEARRIIQIAKDKYTTYDNYENYIFGNDLVTKEEFKNYIFTYLQDNNVKNKVKVEFKENLISAIQIFKKDNQYILQLQCQNIKKKMMYFLCNHEIATHLLRMINHDNNNLIQWNINPCHVTEEGLAVINSMYSLKQKNNFLIYPALKYLTVCLGKFYNFSKLYIFLNNIIKDTDKCFKFCARAKRGLRDTSFPGSVYHDQLYFIGSYSILKWYKNIDFQLLYSGNIGLKSLSNISKYVNVKNNMLPKFLSNQIELNAYLGFLENLSCINGITPETCNFITNEKTN</sequence>
<proteinExistence type="predicted"/>
<dbReference type="EMBL" id="LT608145">
    <property type="protein sequence ID" value="SCM22639.1"/>
    <property type="molecule type" value="Genomic_DNA"/>
</dbReference>